<name>A0ABD0LTH8_9CAEN</name>
<dbReference type="Proteomes" id="UP001519460">
    <property type="component" value="Unassembled WGS sequence"/>
</dbReference>
<reference evidence="2 3" key="1">
    <citation type="journal article" date="2023" name="Sci. Data">
        <title>Genome assembly of the Korean intertidal mud-creeper Batillaria attramentaria.</title>
        <authorList>
            <person name="Patra A.K."/>
            <person name="Ho P.T."/>
            <person name="Jun S."/>
            <person name="Lee S.J."/>
            <person name="Kim Y."/>
            <person name="Won Y.J."/>
        </authorList>
    </citation>
    <scope>NUCLEOTIDE SEQUENCE [LARGE SCALE GENOMIC DNA]</scope>
    <source>
        <strain evidence="2">Wonlab-2016</strain>
    </source>
</reference>
<feature type="compositionally biased region" description="Polar residues" evidence="1">
    <location>
        <begin position="1"/>
        <end position="14"/>
    </location>
</feature>
<sequence>MYGRRTNSTRSQRGFQRGRAASEIEAQCLAAGALFEDLEFPAEYTTIFYSRARPYEWKRPHVSIAYDYSDQQATAFVARGASKPSIG</sequence>
<protein>
    <submittedName>
        <fullName evidence="2">Uncharacterized protein</fullName>
    </submittedName>
</protein>
<organism evidence="2 3">
    <name type="scientific">Batillaria attramentaria</name>
    <dbReference type="NCBI Taxonomy" id="370345"/>
    <lineage>
        <taxon>Eukaryota</taxon>
        <taxon>Metazoa</taxon>
        <taxon>Spiralia</taxon>
        <taxon>Lophotrochozoa</taxon>
        <taxon>Mollusca</taxon>
        <taxon>Gastropoda</taxon>
        <taxon>Caenogastropoda</taxon>
        <taxon>Sorbeoconcha</taxon>
        <taxon>Cerithioidea</taxon>
        <taxon>Batillariidae</taxon>
        <taxon>Batillaria</taxon>
    </lineage>
</organism>
<comment type="caution">
    <text evidence="2">The sequence shown here is derived from an EMBL/GenBank/DDBJ whole genome shotgun (WGS) entry which is preliminary data.</text>
</comment>
<dbReference type="EMBL" id="JACVVK020000024">
    <property type="protein sequence ID" value="KAK7502787.1"/>
    <property type="molecule type" value="Genomic_DNA"/>
</dbReference>
<evidence type="ECO:0000313" key="3">
    <source>
        <dbReference type="Proteomes" id="UP001519460"/>
    </source>
</evidence>
<gene>
    <name evidence="2" type="ORF">BaRGS_00006037</name>
</gene>
<feature type="region of interest" description="Disordered" evidence="1">
    <location>
        <begin position="1"/>
        <end position="20"/>
    </location>
</feature>
<keyword evidence="3" id="KW-1185">Reference proteome</keyword>
<accession>A0ABD0LTH8</accession>
<proteinExistence type="predicted"/>
<dbReference type="InterPro" id="IPR038765">
    <property type="entry name" value="Papain-like_cys_pep_sf"/>
</dbReference>
<evidence type="ECO:0000256" key="1">
    <source>
        <dbReference type="SAM" id="MobiDB-lite"/>
    </source>
</evidence>
<dbReference type="SUPFAM" id="SSF54001">
    <property type="entry name" value="Cysteine proteinases"/>
    <property type="match status" value="1"/>
</dbReference>
<evidence type="ECO:0000313" key="2">
    <source>
        <dbReference type="EMBL" id="KAK7502787.1"/>
    </source>
</evidence>
<dbReference type="AlphaFoldDB" id="A0ABD0LTH8"/>